<name>K2G013_9BACT</name>
<sequence length="292" mass="34789">MNISQNPESDIVIKNLELSPNNRFLQDILLWKLTDESLDFLWIVKNSITNAISPWIKDFDSLNETSKKQILGFLNSYGNPAEWKIRTTSQSTKEYSWWFSKEKILELFNDLWWTFWYGLRLWWPWKNIINLNVDWDISLTAPEWKLWYDITDDSAISYRNLFKKINALDDYFNIHHMEMNIKKLELEKWLIQTDPFTMPYDSEYCVKIQQDARIIEEFLRNFLKKDAIGCHVCCLSPISSSRSSDSYIIRWVAALPAFLEVICNTSSWVMKMSYIQTLDNDWIAVRSDLKIS</sequence>
<gene>
    <name evidence="1" type="ORF">ACD_3C00048G0003</name>
</gene>
<dbReference type="AlphaFoldDB" id="K2G013"/>
<comment type="caution">
    <text evidence="1">The sequence shown here is derived from an EMBL/GenBank/DDBJ whole genome shotgun (WGS) entry which is preliminary data.</text>
</comment>
<reference evidence="1" key="1">
    <citation type="journal article" date="2012" name="Science">
        <title>Fermentation, hydrogen, and sulfur metabolism in multiple uncultivated bacterial phyla.</title>
        <authorList>
            <person name="Wrighton K.C."/>
            <person name="Thomas B.C."/>
            <person name="Sharon I."/>
            <person name="Miller C.S."/>
            <person name="Castelle C.J."/>
            <person name="VerBerkmoes N.C."/>
            <person name="Wilkins M.J."/>
            <person name="Hettich R.L."/>
            <person name="Lipton M.S."/>
            <person name="Williams K.H."/>
            <person name="Long P.E."/>
            <person name="Banfield J.F."/>
        </authorList>
    </citation>
    <scope>NUCLEOTIDE SEQUENCE [LARGE SCALE GENOMIC DNA]</scope>
</reference>
<accession>K2G013</accession>
<protein>
    <submittedName>
        <fullName evidence="1">Uncharacterized protein</fullName>
    </submittedName>
</protein>
<organism evidence="1">
    <name type="scientific">uncultured bacterium</name>
    <name type="common">gcode 4</name>
    <dbReference type="NCBI Taxonomy" id="1234023"/>
    <lineage>
        <taxon>Bacteria</taxon>
        <taxon>environmental samples</taxon>
    </lineage>
</organism>
<dbReference type="EMBL" id="AMFJ01000322">
    <property type="protein sequence ID" value="EKE28538.1"/>
    <property type="molecule type" value="Genomic_DNA"/>
</dbReference>
<proteinExistence type="predicted"/>
<evidence type="ECO:0000313" key="1">
    <source>
        <dbReference type="EMBL" id="EKE28538.1"/>
    </source>
</evidence>